<name>A0ABN2AA09_9ACTN</name>
<dbReference type="PANTHER" id="PTHR36933">
    <property type="entry name" value="SLL0788 PROTEIN"/>
    <property type="match status" value="1"/>
</dbReference>
<reference evidence="4 5" key="1">
    <citation type="journal article" date="2019" name="Int. J. Syst. Evol. Microbiol.">
        <title>The Global Catalogue of Microorganisms (GCM) 10K type strain sequencing project: providing services to taxonomists for standard genome sequencing and annotation.</title>
        <authorList>
            <consortium name="The Broad Institute Genomics Platform"/>
            <consortium name="The Broad Institute Genome Sequencing Center for Infectious Disease"/>
            <person name="Wu L."/>
            <person name="Ma J."/>
        </authorList>
    </citation>
    <scope>NUCLEOTIDE SEQUENCE [LARGE SCALE GENOMIC DNA]</scope>
    <source>
        <strain evidence="4 5">JCM 15933</strain>
    </source>
</reference>
<evidence type="ECO:0000256" key="2">
    <source>
        <dbReference type="SAM" id="SignalP"/>
    </source>
</evidence>
<dbReference type="InterPro" id="IPR005183">
    <property type="entry name" value="DUF305_CopM-like"/>
</dbReference>
<feature type="domain" description="DUF305" evidence="3">
    <location>
        <begin position="57"/>
        <end position="202"/>
    </location>
</feature>
<dbReference type="Gene3D" id="1.20.1260.10">
    <property type="match status" value="1"/>
</dbReference>
<evidence type="ECO:0000259" key="3">
    <source>
        <dbReference type="Pfam" id="PF03713"/>
    </source>
</evidence>
<comment type="caution">
    <text evidence="4">The sequence shown here is derived from an EMBL/GenBank/DDBJ whole genome shotgun (WGS) entry which is preliminary data.</text>
</comment>
<dbReference type="EMBL" id="BAAAQD010000005">
    <property type="protein sequence ID" value="GAA1514224.1"/>
    <property type="molecule type" value="Genomic_DNA"/>
</dbReference>
<feature type="signal peptide" evidence="2">
    <location>
        <begin position="1"/>
        <end position="17"/>
    </location>
</feature>
<proteinExistence type="predicted"/>
<evidence type="ECO:0000313" key="4">
    <source>
        <dbReference type="EMBL" id="GAA1514224.1"/>
    </source>
</evidence>
<dbReference type="PANTHER" id="PTHR36933:SF1">
    <property type="entry name" value="SLL0788 PROTEIN"/>
    <property type="match status" value="1"/>
</dbReference>
<dbReference type="InterPro" id="IPR012347">
    <property type="entry name" value="Ferritin-like"/>
</dbReference>
<accession>A0ABN2AA09</accession>
<protein>
    <submittedName>
        <fullName evidence="4">DUF305 domain-containing protein</fullName>
    </submittedName>
</protein>
<organism evidence="4 5">
    <name type="scientific">Dactylosporangium maewongense</name>
    <dbReference type="NCBI Taxonomy" id="634393"/>
    <lineage>
        <taxon>Bacteria</taxon>
        <taxon>Bacillati</taxon>
        <taxon>Actinomycetota</taxon>
        <taxon>Actinomycetes</taxon>
        <taxon>Micromonosporales</taxon>
        <taxon>Micromonosporaceae</taxon>
        <taxon>Dactylosporangium</taxon>
    </lineage>
</organism>
<feature type="region of interest" description="Disordered" evidence="1">
    <location>
        <begin position="113"/>
        <end position="134"/>
    </location>
</feature>
<dbReference type="Proteomes" id="UP001501470">
    <property type="component" value="Unassembled WGS sequence"/>
</dbReference>
<keyword evidence="5" id="KW-1185">Reference proteome</keyword>
<keyword evidence="2" id="KW-0732">Signal</keyword>
<evidence type="ECO:0000313" key="5">
    <source>
        <dbReference type="Proteomes" id="UP001501470"/>
    </source>
</evidence>
<feature type="chain" id="PRO_5045632915" evidence="2">
    <location>
        <begin position="18"/>
        <end position="205"/>
    </location>
</feature>
<dbReference type="PROSITE" id="PS51257">
    <property type="entry name" value="PROKAR_LIPOPROTEIN"/>
    <property type="match status" value="1"/>
</dbReference>
<gene>
    <name evidence="4" type="ORF">GCM10009827_031170</name>
</gene>
<sequence length="205" mass="21703">MTAVTRFRTAVALLVGAALLLTGCKDVDQPAGGPQRGAAAAPQGVAAVAEGPHNAYDVLFLQMMIGHQRQGLEMLKLGKAKGVREDVVNLAGAIDVVEAEEVDRMKGWLTGWNEQATGSDDHSSHAAHGGQPATGEAEIKALRDASGADFETKFLNLLIAHQHNAVEMAQQLKANGQNSTVKQFAERIELSRTQQISQMLALVSG</sequence>
<dbReference type="Pfam" id="PF03713">
    <property type="entry name" value="DUF305"/>
    <property type="match status" value="1"/>
</dbReference>
<evidence type="ECO:0000256" key="1">
    <source>
        <dbReference type="SAM" id="MobiDB-lite"/>
    </source>
</evidence>